<feature type="compositionally biased region" description="Polar residues" evidence="2">
    <location>
        <begin position="138"/>
        <end position="150"/>
    </location>
</feature>
<feature type="region of interest" description="Disordered" evidence="2">
    <location>
        <begin position="138"/>
        <end position="217"/>
    </location>
</feature>
<evidence type="ECO:0000313" key="4">
    <source>
        <dbReference type="Proteomes" id="UP001141552"/>
    </source>
</evidence>
<organism evidence="3 4">
    <name type="scientific">Turnera subulata</name>
    <dbReference type="NCBI Taxonomy" id="218843"/>
    <lineage>
        <taxon>Eukaryota</taxon>
        <taxon>Viridiplantae</taxon>
        <taxon>Streptophyta</taxon>
        <taxon>Embryophyta</taxon>
        <taxon>Tracheophyta</taxon>
        <taxon>Spermatophyta</taxon>
        <taxon>Magnoliopsida</taxon>
        <taxon>eudicotyledons</taxon>
        <taxon>Gunneridae</taxon>
        <taxon>Pentapetalae</taxon>
        <taxon>rosids</taxon>
        <taxon>fabids</taxon>
        <taxon>Malpighiales</taxon>
        <taxon>Passifloraceae</taxon>
        <taxon>Turnera</taxon>
    </lineage>
</organism>
<dbReference type="PANTHER" id="PTHR33701:SF2">
    <property type="entry name" value="TRANSMEMBRANE PROTEIN"/>
    <property type="match status" value="1"/>
</dbReference>
<evidence type="ECO:0000256" key="2">
    <source>
        <dbReference type="SAM" id="MobiDB-lite"/>
    </source>
</evidence>
<keyword evidence="1" id="KW-0175">Coiled coil</keyword>
<evidence type="ECO:0000256" key="1">
    <source>
        <dbReference type="SAM" id="Coils"/>
    </source>
</evidence>
<proteinExistence type="predicted"/>
<dbReference type="AlphaFoldDB" id="A0A9Q0FHG9"/>
<name>A0A9Q0FHG9_9ROSI</name>
<gene>
    <name evidence="3" type="ORF">Tsubulata_016753</name>
</gene>
<comment type="caution">
    <text evidence="3">The sequence shown here is derived from an EMBL/GenBank/DDBJ whole genome shotgun (WGS) entry which is preliminary data.</text>
</comment>
<reference evidence="3" key="2">
    <citation type="journal article" date="2023" name="Plants (Basel)">
        <title>Annotation of the Turnera subulata (Passifloraceae) Draft Genome Reveals the S-Locus Evolved after the Divergence of Turneroideae from Passifloroideae in a Stepwise Manner.</title>
        <authorList>
            <person name="Henning P.M."/>
            <person name="Roalson E.H."/>
            <person name="Mir W."/>
            <person name="McCubbin A.G."/>
            <person name="Shore J.S."/>
        </authorList>
    </citation>
    <scope>NUCLEOTIDE SEQUENCE</scope>
    <source>
        <strain evidence="3">F60SS</strain>
    </source>
</reference>
<dbReference type="Proteomes" id="UP001141552">
    <property type="component" value="Unassembled WGS sequence"/>
</dbReference>
<sequence>MDSLSGNNNKMEGEGAVKTTLDCLRGRLLAERQASRAAKEDAELMGNKLIELENKLKEEINLRRKAEKKLRFLKKKLESLNINSPSLLEGSELMSSSSHNCGFSCTSSCSLGHKDPEESEEAKSLTTSSQDLEATSVLNQNHSTPPGATETSTTTSTTLDTSDSNSNSLHKEVHLDNCSNDSTPSFQDSEPDYNSSSSLKASVEMETNARNESDNEDNVDNSLALVAVSVPASEKKILVVNKSVAEVLEALRHAREQIQNSMETRHIIRVGPT</sequence>
<evidence type="ECO:0000313" key="3">
    <source>
        <dbReference type="EMBL" id="KAJ4831462.1"/>
    </source>
</evidence>
<feature type="compositionally biased region" description="Polar residues" evidence="2">
    <location>
        <begin position="177"/>
        <end position="200"/>
    </location>
</feature>
<reference evidence="3" key="1">
    <citation type="submission" date="2022-02" db="EMBL/GenBank/DDBJ databases">
        <authorList>
            <person name="Henning P.M."/>
            <person name="McCubbin A.G."/>
            <person name="Shore J.S."/>
        </authorList>
    </citation>
    <scope>NUCLEOTIDE SEQUENCE</scope>
    <source>
        <strain evidence="3">F60SS</strain>
        <tissue evidence="3">Leaves</tissue>
    </source>
</reference>
<dbReference type="OrthoDB" id="1939750at2759"/>
<keyword evidence="4" id="KW-1185">Reference proteome</keyword>
<protein>
    <submittedName>
        <fullName evidence="3">Uncharacterized protein</fullName>
    </submittedName>
</protein>
<accession>A0A9Q0FHG9</accession>
<dbReference type="PANTHER" id="PTHR33701">
    <property type="entry name" value="TRANSMEMBRANE PROTEIN"/>
    <property type="match status" value="1"/>
</dbReference>
<feature type="coiled-coil region" evidence="1">
    <location>
        <begin position="35"/>
        <end position="83"/>
    </location>
</feature>
<feature type="compositionally biased region" description="Low complexity" evidence="2">
    <location>
        <begin position="151"/>
        <end position="168"/>
    </location>
</feature>
<dbReference type="EMBL" id="JAKUCV010005360">
    <property type="protein sequence ID" value="KAJ4831462.1"/>
    <property type="molecule type" value="Genomic_DNA"/>
</dbReference>